<dbReference type="InterPro" id="IPR036770">
    <property type="entry name" value="Ankyrin_rpt-contain_sf"/>
</dbReference>
<evidence type="ECO:0000256" key="1">
    <source>
        <dbReference type="ARBA" id="ARBA00004141"/>
    </source>
</evidence>
<keyword evidence="7" id="KW-0040">ANK repeat</keyword>
<dbReference type="AlphaFoldDB" id="A0A078ABC2"/>
<evidence type="ECO:0000256" key="4">
    <source>
        <dbReference type="ARBA" id="ARBA00022737"/>
    </source>
</evidence>
<sequence length="1107" mass="126907">MTSQLKEPLLVDQPTPQEKSKELQELSLHQFTQLINNHKELHYQVHNETSYSYKKMYTKQSDEFERKHGLSKASFIVPTPKKNITFIVMDAQNIYQVLMKTEEKKQIESPESQTSVSAACASSCSLYLGFSKGALMAYSIKSGEWRSLPYNHDDSVRDIVVTPNEQYVITGSNDRRAFVYNLCDELMKTISFGGHAADLIVSKDSTLLFIGSPRFSKFIKVYETENFTLVDKIQLGSSADLLAFNEDENVVQFRHEYVQAGAVHEYKIRVSNNASNLVTLSQYPNCLSFSSDSKYLVFGAWDSTVGIWNFADREEIFRIPAGQQVNTALLTRDMQRVLTGGSPSSIQVWKLDWQNKSWELETTVKLNEIAGFGYVTCFILSNHDEKIAIPSYQYGKCFGIVNWETQRVQSVGPFDSEVYHISQNQDGSRLYLSLKNFTVLEWDFHEQKTTMTLDIHSNVMRALVTNDNSKLITAGEKLLIWDLDQKLIIKELEEPLGDIQDMMLSPSQKELYTAGFDKTLKVWDLDRMALLQTFVAETSRWCLAISENEEYIASTGWDYSIFLCQNALRIKIVDHNPENDQYSLTDLKSSRLTSQEISLYQSLIYKPENQEALVKQLSYQSQLYFPYNFSPLHVLVMNKNAEVLQHALRSGFIYTTDYLGKTPLTYALELGQLSCIDEIAQYLVNEGSNYAMTKEDFFLMFGSEIQSVRQLLGKVISPVKQNLRGPPPDFGEFQNERYAFQQYQSPSDDFVTTSVGDVVSGNLKEIQFLTSQIKLNLTPGSNESLKIMRHLATADPEIFRTNMKVIIDYKWSLFKKILQLQSFIYYVYLILVWLQILYNNAPVITAIVQVSTGLLLIYEGLQCYANSSYYLYDFWNYFDLSGFIILFLHCTFVQLGIEYTNDDVVRSFGIMVLCARGVSYLRSFDQSRYLVGMIQEIISDMASFFVVLIFALFALASIKTVLDQTDEITISEFLEETLTFYRIALGDWEVSDFATVWYLLVFICSTMLIPLILMNLLIALMGDTYARVQDSILPKDYALKAQLLWEVESLLSFKREAGVPQYFIVYKEAEHKDGGLKADGQVRQIKVNTMKILQKLTSIEKVLHQNK</sequence>
<reference evidence="11 12" key="1">
    <citation type="submission" date="2014-06" db="EMBL/GenBank/DDBJ databases">
        <authorList>
            <person name="Swart Estienne"/>
        </authorList>
    </citation>
    <scope>NUCLEOTIDE SEQUENCE [LARGE SCALE GENOMIC DNA]</scope>
    <source>
        <strain evidence="11 12">130c</strain>
    </source>
</reference>
<feature type="transmembrane region" description="Helical" evidence="9">
    <location>
        <begin position="817"/>
        <end position="838"/>
    </location>
</feature>
<dbReference type="Pfam" id="PF00520">
    <property type="entry name" value="Ion_trans"/>
    <property type="match status" value="1"/>
</dbReference>
<dbReference type="EMBL" id="CCKQ01008157">
    <property type="protein sequence ID" value="CDW79600.1"/>
    <property type="molecule type" value="Genomic_DNA"/>
</dbReference>
<dbReference type="Pfam" id="PF00400">
    <property type="entry name" value="WD40"/>
    <property type="match status" value="3"/>
</dbReference>
<dbReference type="InterPro" id="IPR005821">
    <property type="entry name" value="Ion_trans_dom"/>
</dbReference>
<dbReference type="PROSITE" id="PS50088">
    <property type="entry name" value="ANK_REPEAT"/>
    <property type="match status" value="1"/>
</dbReference>
<dbReference type="InterPro" id="IPR036322">
    <property type="entry name" value="WD40_repeat_dom_sf"/>
</dbReference>
<dbReference type="GO" id="GO:0005216">
    <property type="term" value="F:monoatomic ion channel activity"/>
    <property type="evidence" value="ECO:0007669"/>
    <property type="project" value="InterPro"/>
</dbReference>
<dbReference type="InterPro" id="IPR019775">
    <property type="entry name" value="WD40_repeat_CS"/>
</dbReference>
<dbReference type="SUPFAM" id="SSF48403">
    <property type="entry name" value="Ankyrin repeat"/>
    <property type="match status" value="1"/>
</dbReference>
<dbReference type="PROSITE" id="PS50082">
    <property type="entry name" value="WD_REPEATS_2"/>
    <property type="match status" value="3"/>
</dbReference>
<keyword evidence="5 9" id="KW-1133">Transmembrane helix</keyword>
<dbReference type="Proteomes" id="UP000039865">
    <property type="component" value="Unassembled WGS sequence"/>
</dbReference>
<feature type="transmembrane region" description="Helical" evidence="9">
    <location>
        <begin position="942"/>
        <end position="962"/>
    </location>
</feature>
<keyword evidence="2 8" id="KW-0853">WD repeat</keyword>
<evidence type="ECO:0000256" key="2">
    <source>
        <dbReference type="ARBA" id="ARBA00022574"/>
    </source>
</evidence>
<feature type="repeat" description="WD" evidence="8">
    <location>
        <begin position="287"/>
        <end position="318"/>
    </location>
</feature>
<gene>
    <name evidence="11" type="primary">Contig19083.g20232</name>
    <name evidence="11" type="ORF">STYLEM_8590</name>
</gene>
<feature type="transmembrane region" description="Helical" evidence="9">
    <location>
        <begin position="877"/>
        <end position="897"/>
    </location>
</feature>
<feature type="transmembrane region" description="Helical" evidence="9">
    <location>
        <begin position="844"/>
        <end position="865"/>
    </location>
</feature>
<dbReference type="SUPFAM" id="SSF50978">
    <property type="entry name" value="WD40 repeat-like"/>
    <property type="match status" value="2"/>
</dbReference>
<evidence type="ECO:0000256" key="3">
    <source>
        <dbReference type="ARBA" id="ARBA00022692"/>
    </source>
</evidence>
<dbReference type="PANTHER" id="PTHR19848">
    <property type="entry name" value="WD40 REPEAT PROTEIN"/>
    <property type="match status" value="1"/>
</dbReference>
<keyword evidence="12" id="KW-1185">Reference proteome</keyword>
<dbReference type="PROSITE" id="PS00678">
    <property type="entry name" value="WD_REPEATS_1"/>
    <property type="match status" value="1"/>
</dbReference>
<evidence type="ECO:0000313" key="12">
    <source>
        <dbReference type="Proteomes" id="UP000039865"/>
    </source>
</evidence>
<dbReference type="SMART" id="SM00320">
    <property type="entry name" value="WD40"/>
    <property type="match status" value="8"/>
</dbReference>
<dbReference type="OrthoDB" id="30195at2759"/>
<organism evidence="11 12">
    <name type="scientific">Stylonychia lemnae</name>
    <name type="common">Ciliate</name>
    <dbReference type="NCBI Taxonomy" id="5949"/>
    <lineage>
        <taxon>Eukaryota</taxon>
        <taxon>Sar</taxon>
        <taxon>Alveolata</taxon>
        <taxon>Ciliophora</taxon>
        <taxon>Intramacronucleata</taxon>
        <taxon>Spirotrichea</taxon>
        <taxon>Stichotrichia</taxon>
        <taxon>Sporadotrichida</taxon>
        <taxon>Oxytrichidae</taxon>
        <taxon>Stylonychinae</taxon>
        <taxon>Stylonychia</taxon>
    </lineage>
</organism>
<proteinExistence type="predicted"/>
<comment type="subcellular location">
    <subcellularLocation>
        <location evidence="1">Membrane</location>
        <topology evidence="1">Multi-pass membrane protein</topology>
    </subcellularLocation>
</comment>
<feature type="repeat" description="ANK" evidence="7">
    <location>
        <begin position="659"/>
        <end position="695"/>
    </location>
</feature>
<protein>
    <submittedName>
        <fullName evidence="11">Wd40 repeat-containing protein</fullName>
    </submittedName>
</protein>
<evidence type="ECO:0000313" key="11">
    <source>
        <dbReference type="EMBL" id="CDW79600.1"/>
    </source>
</evidence>
<feature type="domain" description="Ion transport" evidence="10">
    <location>
        <begin position="842"/>
        <end position="1030"/>
    </location>
</feature>
<feature type="repeat" description="WD" evidence="8">
    <location>
        <begin position="149"/>
        <end position="182"/>
    </location>
</feature>
<dbReference type="InParanoid" id="A0A078ABC2"/>
<evidence type="ECO:0000256" key="6">
    <source>
        <dbReference type="ARBA" id="ARBA00023136"/>
    </source>
</evidence>
<keyword evidence="4" id="KW-0677">Repeat</keyword>
<evidence type="ECO:0000256" key="5">
    <source>
        <dbReference type="ARBA" id="ARBA00022989"/>
    </source>
</evidence>
<evidence type="ECO:0000259" key="10">
    <source>
        <dbReference type="Pfam" id="PF00520"/>
    </source>
</evidence>
<feature type="transmembrane region" description="Helical" evidence="9">
    <location>
        <begin position="996"/>
        <end position="1020"/>
    </location>
</feature>
<dbReference type="InterPro" id="IPR002110">
    <property type="entry name" value="Ankyrin_rpt"/>
</dbReference>
<evidence type="ECO:0000256" key="7">
    <source>
        <dbReference type="PROSITE-ProRule" id="PRU00023"/>
    </source>
</evidence>
<dbReference type="Gene3D" id="1.25.40.20">
    <property type="entry name" value="Ankyrin repeat-containing domain"/>
    <property type="match status" value="1"/>
</dbReference>
<name>A0A078ABC2_STYLE</name>
<keyword evidence="3 9" id="KW-0812">Transmembrane</keyword>
<evidence type="ECO:0000256" key="8">
    <source>
        <dbReference type="PROSITE-ProRule" id="PRU00221"/>
    </source>
</evidence>
<dbReference type="GO" id="GO:0016020">
    <property type="term" value="C:membrane"/>
    <property type="evidence" value="ECO:0007669"/>
    <property type="project" value="UniProtKB-SubCell"/>
</dbReference>
<dbReference type="InterPro" id="IPR001680">
    <property type="entry name" value="WD40_rpt"/>
</dbReference>
<accession>A0A078ABC2</accession>
<dbReference type="PANTHER" id="PTHR19848:SF8">
    <property type="entry name" value="F-BOX AND WD REPEAT DOMAIN CONTAINING 7"/>
    <property type="match status" value="1"/>
</dbReference>
<feature type="repeat" description="WD" evidence="8">
    <location>
        <begin position="492"/>
        <end position="533"/>
    </location>
</feature>
<dbReference type="InterPro" id="IPR015943">
    <property type="entry name" value="WD40/YVTN_repeat-like_dom_sf"/>
</dbReference>
<evidence type="ECO:0000256" key="9">
    <source>
        <dbReference type="SAM" id="Phobius"/>
    </source>
</evidence>
<dbReference type="Gene3D" id="2.130.10.10">
    <property type="entry name" value="YVTN repeat-like/Quinoprotein amine dehydrogenase"/>
    <property type="match status" value="3"/>
</dbReference>
<keyword evidence="6 9" id="KW-0472">Membrane</keyword>